<dbReference type="SMART" id="SM00382">
    <property type="entry name" value="AAA"/>
    <property type="match status" value="1"/>
</dbReference>
<dbReference type="InterPro" id="IPR003593">
    <property type="entry name" value="AAA+_ATPase"/>
</dbReference>
<gene>
    <name evidence="6" type="ORF">I308_104300</name>
</gene>
<evidence type="ECO:0000256" key="4">
    <source>
        <dbReference type="SAM" id="MobiDB-lite"/>
    </source>
</evidence>
<reference evidence="6" key="1">
    <citation type="submission" date="2015-01" db="EMBL/GenBank/DDBJ databases">
        <authorList>
            <consortium name="The Broad Institute Genomics Platform"/>
            <person name="Cuomo C."/>
            <person name="Litvintseva A."/>
            <person name="Chen Y."/>
            <person name="Heitman J."/>
            <person name="Sun S."/>
            <person name="Springer D."/>
            <person name="Dromer F."/>
            <person name="Young S."/>
            <person name="Zeng Q."/>
            <person name="Gargeya S."/>
            <person name="Abouelleil A."/>
            <person name="Alvarado L."/>
            <person name="Chapman S.B."/>
            <person name="Gainer-Dewar J."/>
            <person name="Goldberg J."/>
            <person name="Griggs A."/>
            <person name="Gujja S."/>
            <person name="Hansen M."/>
            <person name="Howarth C."/>
            <person name="Imamovic A."/>
            <person name="Larimer J."/>
            <person name="Murphy C."/>
            <person name="Naylor J."/>
            <person name="Pearson M."/>
            <person name="Priest M."/>
            <person name="Roberts A."/>
            <person name="Saif S."/>
            <person name="Shea T."/>
            <person name="Sykes S."/>
            <person name="Wortman J."/>
            <person name="Nusbaum C."/>
            <person name="Birren B."/>
        </authorList>
    </citation>
    <scope>NUCLEOTIDE SEQUENCE</scope>
    <source>
        <strain evidence="6">IND107</strain>
    </source>
</reference>
<dbReference type="CDD" id="cd19511">
    <property type="entry name" value="RecA-like_CDC48_r2-like"/>
    <property type="match status" value="1"/>
</dbReference>
<evidence type="ECO:0000256" key="2">
    <source>
        <dbReference type="ARBA" id="ARBA00022840"/>
    </source>
</evidence>
<dbReference type="PANTHER" id="PTHR23077">
    <property type="entry name" value="AAA-FAMILY ATPASE"/>
    <property type="match status" value="1"/>
</dbReference>
<name>A0ABR3BPZ7_9TREE</name>
<evidence type="ECO:0000313" key="6">
    <source>
        <dbReference type="EMBL" id="KAL0247265.1"/>
    </source>
</evidence>
<feature type="region of interest" description="Disordered" evidence="4">
    <location>
        <begin position="227"/>
        <end position="250"/>
    </location>
</feature>
<reference evidence="6" key="2">
    <citation type="submission" date="2024-01" db="EMBL/GenBank/DDBJ databases">
        <title>Comparative genomics of Cryptococcus and Kwoniella reveals pathogenesis evolution and contrasting modes of karyotype evolution via chromosome fusion or intercentromeric recombination.</title>
        <authorList>
            <person name="Coelho M.A."/>
            <person name="David-Palma M."/>
            <person name="Shea T."/>
            <person name="Bowers K."/>
            <person name="Mcginley-Smith S."/>
            <person name="Mohammad A.W."/>
            <person name="Gnirke A."/>
            <person name="Yurkov A.M."/>
            <person name="Nowrousian M."/>
            <person name="Sun S."/>
            <person name="Cuomo C.A."/>
            <person name="Heitman J."/>
        </authorList>
    </citation>
    <scope>NUCLEOTIDE SEQUENCE</scope>
    <source>
        <strain evidence="6">IND107</strain>
    </source>
</reference>
<dbReference type="InterPro" id="IPR003960">
    <property type="entry name" value="ATPase_AAA_CS"/>
</dbReference>
<dbReference type="PANTHER" id="PTHR23077:SF27">
    <property type="entry name" value="ATPASE FAMILY GENE 2 PROTEIN HOMOLOG A"/>
    <property type="match status" value="1"/>
</dbReference>
<dbReference type="RefSeq" id="XP_066613226.1">
    <property type="nucleotide sequence ID" value="XM_066758778.1"/>
</dbReference>
<dbReference type="InterPro" id="IPR041569">
    <property type="entry name" value="AAA_lid_3"/>
</dbReference>
<keyword evidence="2 3" id="KW-0067">ATP-binding</keyword>
<proteinExistence type="inferred from homology"/>
<accession>A0ABR3BPZ7</accession>
<dbReference type="InterPro" id="IPR003959">
    <property type="entry name" value="ATPase_AAA_core"/>
</dbReference>
<feature type="compositionally biased region" description="Polar residues" evidence="4">
    <location>
        <begin position="241"/>
        <end position="250"/>
    </location>
</feature>
<feature type="compositionally biased region" description="Basic and acidic residues" evidence="4">
    <location>
        <begin position="227"/>
        <end position="238"/>
    </location>
</feature>
<dbReference type="InterPro" id="IPR050168">
    <property type="entry name" value="AAA_ATPase_domain"/>
</dbReference>
<evidence type="ECO:0000259" key="5">
    <source>
        <dbReference type="SMART" id="SM00382"/>
    </source>
</evidence>
<dbReference type="EMBL" id="ATAM02000007">
    <property type="protein sequence ID" value="KAL0247265.1"/>
    <property type="molecule type" value="Genomic_DNA"/>
</dbReference>
<comment type="caution">
    <text evidence="6">The sequence shown here is derived from an EMBL/GenBank/DDBJ whole genome shotgun (WGS) entry which is preliminary data.</text>
</comment>
<dbReference type="Gene3D" id="3.40.50.300">
    <property type="entry name" value="P-loop containing nucleotide triphosphate hydrolases"/>
    <property type="match status" value="2"/>
</dbReference>
<dbReference type="Proteomes" id="UP000054399">
    <property type="component" value="Unassembled WGS sequence"/>
</dbReference>
<organism evidence="6 7">
    <name type="scientific">Cryptococcus tetragattii IND107</name>
    <dbReference type="NCBI Taxonomy" id="1296105"/>
    <lineage>
        <taxon>Eukaryota</taxon>
        <taxon>Fungi</taxon>
        <taxon>Dikarya</taxon>
        <taxon>Basidiomycota</taxon>
        <taxon>Agaricomycotina</taxon>
        <taxon>Tremellomycetes</taxon>
        <taxon>Tremellales</taxon>
        <taxon>Cryptococcaceae</taxon>
        <taxon>Cryptococcus</taxon>
        <taxon>Cryptococcus gattii species complex</taxon>
    </lineage>
</organism>
<keyword evidence="1 3" id="KW-0547">Nucleotide-binding</keyword>
<feature type="domain" description="AAA+ ATPase" evidence="5">
    <location>
        <begin position="458"/>
        <end position="592"/>
    </location>
</feature>
<dbReference type="Pfam" id="PF17862">
    <property type="entry name" value="AAA_lid_3"/>
    <property type="match status" value="2"/>
</dbReference>
<evidence type="ECO:0000256" key="1">
    <source>
        <dbReference type="ARBA" id="ARBA00022741"/>
    </source>
</evidence>
<dbReference type="Pfam" id="PF00004">
    <property type="entry name" value="AAA"/>
    <property type="match status" value="1"/>
</dbReference>
<sequence length="687" mass="75500">MSAIVTLRAVPTEADTDVLKSIVSRDVRRAYISPATLRTHKVAAGDWVLFKSGSAFIMAQAWPRTSVDDNAVALSLAQINNICGSEVEMYRFKPGQSQGRLVSIVLKEVPLTEAPSSSKLNNGARPPIDLNSPRERVWCKAAIKEALTSLHYVRTGYSLIIGDTEKAPRKFEITSVEVSSKGIEKRLTSIEDGMEELAIGEENPRLYEMHWRTSVSLEGEELQLNKEVHTDTPSERKTLNKKGSPNMSTSSVPHYINLFTPTESPVSAYTFLGGLQSQIDQIKTLLDLPMLHPDLYIRFGLNPPRGILLHGPPGTGRFDREIEIGVPDVKGRREILDIMLSKIPHSLSEEDLSSLAARTHGYVGADLFSLVRESASAAISRFHLSSSPSHSEPVLTNVDILSTLPSIRPSAMREVFVETPTVRWSDIGGQQDVKQKLKECIEWPLIHRDTFKRLGVEAPRGVLLYGPPGCSKTMTAKALATESGINFIAVKGPELLNKYVGESERAVREIFRKARAASPSIIFFDEIDALGSARSDDHTHSGVLTSLLNEMDGVEELSGVTVVAATNRPDVLDSALMRPGRLDRILYVGAPDFETRKDIFRIRMATMAVEPGVNVEQLAEITEGCSGAEIVSVCQDAALAAMNESLDAPYVKGSHLVNSAHTVRRRITPDMIAFFEEWRDLSGVRSA</sequence>
<evidence type="ECO:0000256" key="3">
    <source>
        <dbReference type="RuleBase" id="RU003651"/>
    </source>
</evidence>
<dbReference type="SUPFAM" id="SSF52540">
    <property type="entry name" value="P-loop containing nucleoside triphosphate hydrolases"/>
    <property type="match status" value="2"/>
</dbReference>
<dbReference type="Gene3D" id="1.10.8.60">
    <property type="match status" value="2"/>
</dbReference>
<evidence type="ECO:0000313" key="7">
    <source>
        <dbReference type="Proteomes" id="UP000054399"/>
    </source>
</evidence>
<keyword evidence="7" id="KW-1185">Reference proteome</keyword>
<dbReference type="GeneID" id="91991156"/>
<comment type="similarity">
    <text evidence="3">Belongs to the AAA ATPase family.</text>
</comment>
<protein>
    <recommendedName>
        <fullName evidence="5">AAA+ ATPase domain-containing protein</fullName>
    </recommendedName>
</protein>
<dbReference type="PROSITE" id="PS00674">
    <property type="entry name" value="AAA"/>
    <property type="match status" value="1"/>
</dbReference>
<dbReference type="InterPro" id="IPR027417">
    <property type="entry name" value="P-loop_NTPase"/>
</dbReference>